<dbReference type="AlphaFoldDB" id="A0A7J7I3K6"/>
<comment type="similarity">
    <text evidence="11">Belongs to the plant CAR protein family.</text>
</comment>
<dbReference type="GO" id="GO:0005886">
    <property type="term" value="C:plasma membrane"/>
    <property type="evidence" value="ECO:0007669"/>
    <property type="project" value="UniProtKB-SubCell"/>
</dbReference>
<keyword evidence="10" id="KW-0539">Nucleus</keyword>
<dbReference type="GO" id="GO:0008289">
    <property type="term" value="F:lipid binding"/>
    <property type="evidence" value="ECO:0007669"/>
    <property type="project" value="UniProtKB-KW"/>
</dbReference>
<keyword evidence="8" id="KW-0446">Lipid-binding</keyword>
<dbReference type="InterPro" id="IPR000008">
    <property type="entry name" value="C2_dom"/>
</dbReference>
<keyword evidence="3" id="KW-0343">GTPase activation</keyword>
<evidence type="ECO:0000256" key="8">
    <source>
        <dbReference type="ARBA" id="ARBA00023121"/>
    </source>
</evidence>
<keyword evidence="14" id="KW-1185">Reference proteome</keyword>
<keyword evidence="9" id="KW-0472">Membrane</keyword>
<sequence>MDVDTFNLSQKLKTHVIRKYINPEWNKDLTLSISDLDLPIKLEIGEYELVDILTPLEKTRFWDGVVGKLRPDLVNALSPSLLSLSFRESTQQRQHVDQNNASMELINSVTGTDEEGQSRQRILTFASRRYVRRIVFEGLIVDPDQGEFLCPVGTMDLQIQHCLHYL</sequence>
<reference evidence="13 14" key="2">
    <citation type="submission" date="2020-07" db="EMBL/GenBank/DDBJ databases">
        <title>Genome assembly of wild tea tree DASZ reveals pedigree and selection history of tea varieties.</title>
        <authorList>
            <person name="Zhang W."/>
        </authorList>
    </citation>
    <scope>NUCLEOTIDE SEQUENCE [LARGE SCALE GENOMIC DNA]</scope>
    <source>
        <strain evidence="14">cv. G240</strain>
        <tissue evidence="13">Leaf</tissue>
    </source>
</reference>
<keyword evidence="5" id="KW-0938">Abscisic acid signaling pathway</keyword>
<feature type="domain" description="C2" evidence="12">
    <location>
        <begin position="9"/>
        <end position="44"/>
    </location>
</feature>
<name>A0A7J7I3K6_CAMSI</name>
<evidence type="ECO:0000259" key="12">
    <source>
        <dbReference type="Pfam" id="PF00168"/>
    </source>
</evidence>
<dbReference type="SUPFAM" id="SSF49562">
    <property type="entry name" value="C2 domain (Calcium/lipid-binding domain, CaLB)"/>
    <property type="match status" value="1"/>
</dbReference>
<evidence type="ECO:0000256" key="10">
    <source>
        <dbReference type="ARBA" id="ARBA00023242"/>
    </source>
</evidence>
<reference evidence="14" key="1">
    <citation type="journal article" date="2020" name="Nat. Commun.">
        <title>Genome assembly of wild tea tree DASZ reveals pedigree and selection history of tea varieties.</title>
        <authorList>
            <person name="Zhang W."/>
            <person name="Zhang Y."/>
            <person name="Qiu H."/>
            <person name="Guo Y."/>
            <person name="Wan H."/>
            <person name="Zhang X."/>
            <person name="Scossa F."/>
            <person name="Alseekh S."/>
            <person name="Zhang Q."/>
            <person name="Wang P."/>
            <person name="Xu L."/>
            <person name="Schmidt M.H."/>
            <person name="Jia X."/>
            <person name="Li D."/>
            <person name="Zhu A."/>
            <person name="Guo F."/>
            <person name="Chen W."/>
            <person name="Ni D."/>
            <person name="Usadel B."/>
            <person name="Fernie A.R."/>
            <person name="Wen W."/>
        </authorList>
    </citation>
    <scope>NUCLEOTIDE SEQUENCE [LARGE SCALE GENOMIC DNA]</scope>
    <source>
        <strain evidence="14">cv. G240</strain>
    </source>
</reference>
<keyword evidence="4" id="KW-1003">Cell membrane</keyword>
<evidence type="ECO:0000256" key="9">
    <source>
        <dbReference type="ARBA" id="ARBA00023136"/>
    </source>
</evidence>
<dbReference type="PANTHER" id="PTHR45933:SF5">
    <property type="entry name" value="PROTEIN C2-DOMAIN ABA-RELATED 4"/>
    <property type="match status" value="1"/>
</dbReference>
<dbReference type="GO" id="GO:0005096">
    <property type="term" value="F:GTPase activator activity"/>
    <property type="evidence" value="ECO:0007669"/>
    <property type="project" value="UniProtKB-KW"/>
</dbReference>
<dbReference type="Proteomes" id="UP000593564">
    <property type="component" value="Unassembled WGS sequence"/>
</dbReference>
<dbReference type="GO" id="GO:0009738">
    <property type="term" value="P:abscisic acid-activated signaling pathway"/>
    <property type="evidence" value="ECO:0007669"/>
    <property type="project" value="UniProtKB-KW"/>
</dbReference>
<evidence type="ECO:0000256" key="11">
    <source>
        <dbReference type="ARBA" id="ARBA00024037"/>
    </source>
</evidence>
<evidence type="ECO:0000256" key="2">
    <source>
        <dbReference type="ARBA" id="ARBA00004236"/>
    </source>
</evidence>
<evidence type="ECO:0000313" key="14">
    <source>
        <dbReference type="Proteomes" id="UP000593564"/>
    </source>
</evidence>
<comment type="subcellular location">
    <subcellularLocation>
        <location evidence="2">Cell membrane</location>
    </subcellularLocation>
    <subcellularLocation>
        <location evidence="1">Nucleus</location>
    </subcellularLocation>
</comment>
<gene>
    <name evidence="13" type="ORF">HYC85_000819</name>
</gene>
<keyword evidence="6" id="KW-0479">Metal-binding</keyword>
<protein>
    <recommendedName>
        <fullName evidence="12">C2 domain-containing protein</fullName>
    </recommendedName>
</protein>
<proteinExistence type="inferred from homology"/>
<dbReference type="EMBL" id="JACBKZ010000001">
    <property type="protein sequence ID" value="KAF5959610.1"/>
    <property type="molecule type" value="Genomic_DNA"/>
</dbReference>
<dbReference type="InterPro" id="IPR044562">
    <property type="entry name" value="CAR1-11"/>
</dbReference>
<comment type="caution">
    <text evidence="13">The sequence shown here is derived from an EMBL/GenBank/DDBJ whole genome shotgun (WGS) entry which is preliminary data.</text>
</comment>
<evidence type="ECO:0000256" key="3">
    <source>
        <dbReference type="ARBA" id="ARBA00022468"/>
    </source>
</evidence>
<dbReference type="PANTHER" id="PTHR45933">
    <property type="entry name" value="PROTEIN C2-DOMAIN ABA-RELATED 4"/>
    <property type="match status" value="1"/>
</dbReference>
<evidence type="ECO:0000256" key="6">
    <source>
        <dbReference type="ARBA" id="ARBA00022723"/>
    </source>
</evidence>
<evidence type="ECO:0000256" key="7">
    <source>
        <dbReference type="ARBA" id="ARBA00022837"/>
    </source>
</evidence>
<keyword evidence="7" id="KW-0106">Calcium</keyword>
<dbReference type="InterPro" id="IPR035892">
    <property type="entry name" value="C2_domain_sf"/>
</dbReference>
<dbReference type="Pfam" id="PF00168">
    <property type="entry name" value="C2"/>
    <property type="match status" value="1"/>
</dbReference>
<evidence type="ECO:0000313" key="13">
    <source>
        <dbReference type="EMBL" id="KAF5959610.1"/>
    </source>
</evidence>
<evidence type="ECO:0000256" key="4">
    <source>
        <dbReference type="ARBA" id="ARBA00022475"/>
    </source>
</evidence>
<dbReference type="GO" id="GO:0005634">
    <property type="term" value="C:nucleus"/>
    <property type="evidence" value="ECO:0007669"/>
    <property type="project" value="UniProtKB-SubCell"/>
</dbReference>
<evidence type="ECO:0000256" key="5">
    <source>
        <dbReference type="ARBA" id="ARBA00022682"/>
    </source>
</evidence>
<evidence type="ECO:0000256" key="1">
    <source>
        <dbReference type="ARBA" id="ARBA00004123"/>
    </source>
</evidence>
<organism evidence="13 14">
    <name type="scientific">Camellia sinensis</name>
    <name type="common">Tea plant</name>
    <name type="synonym">Thea sinensis</name>
    <dbReference type="NCBI Taxonomy" id="4442"/>
    <lineage>
        <taxon>Eukaryota</taxon>
        <taxon>Viridiplantae</taxon>
        <taxon>Streptophyta</taxon>
        <taxon>Embryophyta</taxon>
        <taxon>Tracheophyta</taxon>
        <taxon>Spermatophyta</taxon>
        <taxon>Magnoliopsida</taxon>
        <taxon>eudicotyledons</taxon>
        <taxon>Gunneridae</taxon>
        <taxon>Pentapetalae</taxon>
        <taxon>asterids</taxon>
        <taxon>Ericales</taxon>
        <taxon>Theaceae</taxon>
        <taxon>Camellia</taxon>
    </lineage>
</organism>
<accession>A0A7J7I3K6</accession>
<dbReference type="GO" id="GO:0046872">
    <property type="term" value="F:metal ion binding"/>
    <property type="evidence" value="ECO:0007669"/>
    <property type="project" value="UniProtKB-KW"/>
</dbReference>